<feature type="domain" description="Rhodanese" evidence="1">
    <location>
        <begin position="36"/>
        <end position="102"/>
    </location>
</feature>
<dbReference type="Pfam" id="PF09828">
    <property type="entry name" value="ChrB_C"/>
    <property type="match status" value="1"/>
</dbReference>
<reference evidence="2 3" key="1">
    <citation type="submission" date="2024-05" db="EMBL/GenBank/DDBJ databases">
        <authorList>
            <person name="Liu Q."/>
            <person name="Xin Y.-H."/>
        </authorList>
    </citation>
    <scope>NUCLEOTIDE SEQUENCE [LARGE SCALE GENOMIC DNA]</scope>
    <source>
        <strain evidence="2 3">CGMCC 1.15349</strain>
    </source>
</reference>
<dbReference type="Proteomes" id="UP001404104">
    <property type="component" value="Unassembled WGS sequence"/>
</dbReference>
<name>A0ABU9XQS1_9SPHN</name>
<organism evidence="2 3">
    <name type="scientific">Sphingomonas qilianensis</name>
    <dbReference type="NCBI Taxonomy" id="1736690"/>
    <lineage>
        <taxon>Bacteria</taxon>
        <taxon>Pseudomonadati</taxon>
        <taxon>Pseudomonadota</taxon>
        <taxon>Alphaproteobacteria</taxon>
        <taxon>Sphingomonadales</taxon>
        <taxon>Sphingomonadaceae</taxon>
        <taxon>Sphingomonas</taxon>
    </lineage>
</organism>
<dbReference type="InterPro" id="IPR001763">
    <property type="entry name" value="Rhodanese-like_dom"/>
</dbReference>
<sequence length="273" mass="29078">MPSLNTIAVNKLARLVGTPQCPAIIDVRPDDPPELIPTAVRRAADNVEHWGGSIGSAAVIIDDRGTSLAPGVAAWLRSEGVAAETLDGGAAAWSAAGLPLLPLAKLPRPDAQGRTVWVTRARPKVDRIACPWLIRRFVDPHARFLFAPPGDVLTVATALGAAPFDVAHEDVFWSHRGAQCTFDVMIDELGLGGFAGLDPLAAIVRGADTGQPDLVPEAAGLLAVSLGLSRLYADDLAQLDAGMLIYDALYRWCRDARSETHDWTSHQPRQLPA</sequence>
<evidence type="ECO:0000313" key="2">
    <source>
        <dbReference type="EMBL" id="MEN2786170.1"/>
    </source>
</evidence>
<evidence type="ECO:0000313" key="3">
    <source>
        <dbReference type="Proteomes" id="UP001404104"/>
    </source>
</evidence>
<dbReference type="InterPro" id="IPR018634">
    <property type="entry name" value="ChrB_C"/>
</dbReference>
<accession>A0ABU9XQS1</accession>
<dbReference type="EMBL" id="JBDIMF010000002">
    <property type="protein sequence ID" value="MEN2786170.1"/>
    <property type="molecule type" value="Genomic_DNA"/>
</dbReference>
<keyword evidence="3" id="KW-1185">Reference proteome</keyword>
<proteinExistence type="predicted"/>
<dbReference type="InterPro" id="IPR036873">
    <property type="entry name" value="Rhodanese-like_dom_sf"/>
</dbReference>
<dbReference type="Gene3D" id="3.40.250.10">
    <property type="entry name" value="Rhodanese-like domain"/>
    <property type="match status" value="1"/>
</dbReference>
<evidence type="ECO:0000259" key="1">
    <source>
        <dbReference type="PROSITE" id="PS50206"/>
    </source>
</evidence>
<dbReference type="SUPFAM" id="SSF52821">
    <property type="entry name" value="Rhodanese/Cell cycle control phosphatase"/>
    <property type="match status" value="1"/>
</dbReference>
<comment type="caution">
    <text evidence="2">The sequence shown here is derived from an EMBL/GenBank/DDBJ whole genome shotgun (WGS) entry which is preliminary data.</text>
</comment>
<dbReference type="PROSITE" id="PS50206">
    <property type="entry name" value="RHODANESE_3"/>
    <property type="match status" value="1"/>
</dbReference>
<dbReference type="RefSeq" id="WP_345863972.1">
    <property type="nucleotide sequence ID" value="NZ_JBDIMF010000002.1"/>
</dbReference>
<gene>
    <name evidence="2" type="ORF">ABC969_07005</name>
</gene>
<protein>
    <submittedName>
        <fullName evidence="2">Sulfurtransferase/chromate resistance protein</fullName>
    </submittedName>
</protein>